<keyword evidence="4" id="KW-1185">Reference proteome</keyword>
<evidence type="ECO:0000313" key="3">
    <source>
        <dbReference type="EMBL" id="MDW0112479.1"/>
    </source>
</evidence>
<organism evidence="3 4">
    <name type="scientific">Sporosarcina saromensis</name>
    <dbReference type="NCBI Taxonomy" id="359365"/>
    <lineage>
        <taxon>Bacteria</taxon>
        <taxon>Bacillati</taxon>
        <taxon>Bacillota</taxon>
        <taxon>Bacilli</taxon>
        <taxon>Bacillales</taxon>
        <taxon>Caryophanaceae</taxon>
        <taxon>Sporosarcina</taxon>
    </lineage>
</organism>
<dbReference type="InterPro" id="IPR010982">
    <property type="entry name" value="Lambda_DNA-bd_dom_sf"/>
</dbReference>
<evidence type="ECO:0000313" key="4">
    <source>
        <dbReference type="Proteomes" id="UP001282284"/>
    </source>
</evidence>
<sequence length="183" mass="20219">MNPNQTGRKIKELRRKKNMTQQQLAEATGFTKSLISKIENGQTGSAIATLSKIASVLGVTLSWLLQEESDAELVIMKQEERKTIEAGEEANYLYQSLANLSTNSKIEPVVVTVIPGADMIQPYTHEEDEFIFILSGKINFSYGGKTTILQSGDSAYFKGKTPHVFLPGNDMEAKVLTIFISNN</sequence>
<dbReference type="SUPFAM" id="SSF51182">
    <property type="entry name" value="RmlC-like cupins"/>
    <property type="match status" value="1"/>
</dbReference>
<protein>
    <submittedName>
        <fullName evidence="3">Helix-turn-helix domain-containing protein</fullName>
    </submittedName>
</protein>
<dbReference type="InterPro" id="IPR050807">
    <property type="entry name" value="TransReg_Diox_bact_type"/>
</dbReference>
<dbReference type="InterPro" id="IPR013096">
    <property type="entry name" value="Cupin_2"/>
</dbReference>
<dbReference type="PANTHER" id="PTHR46797:SF1">
    <property type="entry name" value="METHYLPHOSPHONATE SYNTHASE"/>
    <property type="match status" value="1"/>
</dbReference>
<evidence type="ECO:0000259" key="2">
    <source>
        <dbReference type="PROSITE" id="PS50943"/>
    </source>
</evidence>
<evidence type="ECO:0000256" key="1">
    <source>
        <dbReference type="ARBA" id="ARBA00023125"/>
    </source>
</evidence>
<dbReference type="SMART" id="SM00530">
    <property type="entry name" value="HTH_XRE"/>
    <property type="match status" value="1"/>
</dbReference>
<proteinExistence type="predicted"/>
<dbReference type="Proteomes" id="UP001282284">
    <property type="component" value="Unassembled WGS sequence"/>
</dbReference>
<name>A0ABU4G697_9BACL</name>
<feature type="domain" description="HTH cro/C1-type" evidence="2">
    <location>
        <begin position="10"/>
        <end position="64"/>
    </location>
</feature>
<accession>A0ABU4G697</accession>
<dbReference type="InterPro" id="IPR014710">
    <property type="entry name" value="RmlC-like_jellyroll"/>
</dbReference>
<dbReference type="PANTHER" id="PTHR46797">
    <property type="entry name" value="HTH-TYPE TRANSCRIPTIONAL REGULATOR"/>
    <property type="match status" value="1"/>
</dbReference>
<dbReference type="RefSeq" id="WP_317942375.1">
    <property type="nucleotide sequence ID" value="NZ_JAUBDI010000003.1"/>
</dbReference>
<dbReference type="Gene3D" id="2.60.120.10">
    <property type="entry name" value="Jelly Rolls"/>
    <property type="match status" value="1"/>
</dbReference>
<comment type="caution">
    <text evidence="3">The sequence shown here is derived from an EMBL/GenBank/DDBJ whole genome shotgun (WGS) entry which is preliminary data.</text>
</comment>
<keyword evidence="1" id="KW-0238">DNA-binding</keyword>
<dbReference type="Pfam" id="PF01381">
    <property type="entry name" value="HTH_3"/>
    <property type="match status" value="1"/>
</dbReference>
<dbReference type="InterPro" id="IPR001387">
    <property type="entry name" value="Cro/C1-type_HTH"/>
</dbReference>
<reference evidence="3 4" key="1">
    <citation type="submission" date="2023-06" db="EMBL/GenBank/DDBJ databases">
        <title>Sporosarcina sp. nov., isolated from Korean traditional fermented seafood 'Jeotgal'.</title>
        <authorList>
            <person name="Yang A.I."/>
            <person name="Shin N.-R."/>
        </authorList>
    </citation>
    <scope>NUCLEOTIDE SEQUENCE [LARGE SCALE GENOMIC DNA]</scope>
    <source>
        <strain evidence="3 4">KCTC13119</strain>
    </source>
</reference>
<dbReference type="Pfam" id="PF07883">
    <property type="entry name" value="Cupin_2"/>
    <property type="match status" value="1"/>
</dbReference>
<dbReference type="SUPFAM" id="SSF47413">
    <property type="entry name" value="lambda repressor-like DNA-binding domains"/>
    <property type="match status" value="1"/>
</dbReference>
<dbReference type="CDD" id="cd00093">
    <property type="entry name" value="HTH_XRE"/>
    <property type="match status" value="1"/>
</dbReference>
<dbReference type="PROSITE" id="PS50943">
    <property type="entry name" value="HTH_CROC1"/>
    <property type="match status" value="1"/>
</dbReference>
<gene>
    <name evidence="3" type="ORF">QT711_04725</name>
</gene>
<dbReference type="InterPro" id="IPR011051">
    <property type="entry name" value="RmlC_Cupin_sf"/>
</dbReference>
<dbReference type="CDD" id="cd02209">
    <property type="entry name" value="cupin_XRE_C"/>
    <property type="match status" value="1"/>
</dbReference>
<dbReference type="EMBL" id="JAUBDI010000003">
    <property type="protein sequence ID" value="MDW0112479.1"/>
    <property type="molecule type" value="Genomic_DNA"/>
</dbReference>
<dbReference type="Gene3D" id="1.10.260.40">
    <property type="entry name" value="lambda repressor-like DNA-binding domains"/>
    <property type="match status" value="1"/>
</dbReference>